<evidence type="ECO:0000256" key="3">
    <source>
        <dbReference type="ARBA" id="ARBA00022679"/>
    </source>
</evidence>
<dbReference type="NCBIfam" id="TIGR01473">
    <property type="entry name" value="cyoE_ctaB"/>
    <property type="match status" value="1"/>
</dbReference>
<accession>A0A917G158</accession>
<dbReference type="GO" id="GO:0005886">
    <property type="term" value="C:plasma membrane"/>
    <property type="evidence" value="ECO:0007669"/>
    <property type="project" value="UniProtKB-SubCell"/>
</dbReference>
<evidence type="ECO:0000256" key="5">
    <source>
        <dbReference type="ARBA" id="ARBA00022989"/>
    </source>
</evidence>
<keyword evidence="5 9" id="KW-1133">Transmembrane helix</keyword>
<comment type="miscellaneous">
    <text evidence="9">Carbon 2 of the heme B porphyrin ring is defined according to the Fischer nomenclature.</text>
</comment>
<feature type="transmembrane region" description="Helical" evidence="9">
    <location>
        <begin position="188"/>
        <end position="209"/>
    </location>
</feature>
<keyword evidence="4 9" id="KW-0812">Transmembrane</keyword>
<evidence type="ECO:0000313" key="11">
    <source>
        <dbReference type="Proteomes" id="UP000616608"/>
    </source>
</evidence>
<comment type="catalytic activity">
    <reaction evidence="8 9">
        <text>heme b + (2E,6E)-farnesyl diphosphate + H2O = Fe(II)-heme o + diphosphate</text>
        <dbReference type="Rhea" id="RHEA:28070"/>
        <dbReference type="ChEBI" id="CHEBI:15377"/>
        <dbReference type="ChEBI" id="CHEBI:33019"/>
        <dbReference type="ChEBI" id="CHEBI:60344"/>
        <dbReference type="ChEBI" id="CHEBI:60530"/>
        <dbReference type="ChEBI" id="CHEBI:175763"/>
        <dbReference type="EC" id="2.5.1.141"/>
    </reaction>
</comment>
<dbReference type="EMBL" id="BMJT01000003">
    <property type="protein sequence ID" value="GGG17795.1"/>
    <property type="molecule type" value="Genomic_DNA"/>
</dbReference>
<comment type="function">
    <text evidence="9">Converts heme B (protoheme IX) to heme O by substitution of the vinyl group on carbon 2 of heme B porphyrin ring with a hydroxyethyl farnesyl side group.</text>
</comment>
<dbReference type="Proteomes" id="UP000616608">
    <property type="component" value="Unassembled WGS sequence"/>
</dbReference>
<comment type="pathway">
    <text evidence="9">Porphyrin-containing compound metabolism; heme O biosynthesis; heme O from protoheme: step 1/1.</text>
</comment>
<reference evidence="10" key="1">
    <citation type="journal article" date="2014" name="Int. J. Syst. Evol. Microbiol.">
        <title>Complete genome sequence of Corynebacterium casei LMG S-19264T (=DSM 44701T), isolated from a smear-ripened cheese.</title>
        <authorList>
            <consortium name="US DOE Joint Genome Institute (JGI-PGF)"/>
            <person name="Walter F."/>
            <person name="Albersmeier A."/>
            <person name="Kalinowski J."/>
            <person name="Ruckert C."/>
        </authorList>
    </citation>
    <scope>NUCLEOTIDE SEQUENCE</scope>
    <source>
        <strain evidence="10">CGMCC 1.15760</strain>
    </source>
</reference>
<dbReference type="CDD" id="cd13957">
    <property type="entry name" value="PT_UbiA_Cox10"/>
    <property type="match status" value="1"/>
</dbReference>
<dbReference type="Gene3D" id="1.10.357.140">
    <property type="entry name" value="UbiA prenyltransferase"/>
    <property type="match status" value="1"/>
</dbReference>
<feature type="transmembrane region" description="Helical" evidence="9">
    <location>
        <begin position="62"/>
        <end position="87"/>
    </location>
</feature>
<keyword evidence="11" id="KW-1185">Reference proteome</keyword>
<dbReference type="AlphaFoldDB" id="A0A917G158"/>
<keyword evidence="6 9" id="KW-0350">Heme biosynthesis</keyword>
<dbReference type="EC" id="2.5.1.141" evidence="9"/>
<feature type="transmembrane region" description="Helical" evidence="9">
    <location>
        <begin position="237"/>
        <end position="270"/>
    </location>
</feature>
<dbReference type="GO" id="GO:0048034">
    <property type="term" value="P:heme O biosynthetic process"/>
    <property type="evidence" value="ECO:0007669"/>
    <property type="project" value="UniProtKB-UniRule"/>
</dbReference>
<keyword evidence="7 9" id="KW-0472">Membrane</keyword>
<sequence>MKHNEKIANDASNVSIETTLQPSLSQVLAQTVKTGIIKSNLIPMWAGLALALYKTQSGLLDYAWAILLATLGSACVIGAAGAFNNVYDRDIDAIMPRTKERPTVTGKMTVKNTMALGIILLIIGLVALFFASPLAALLGALGVFLYVFPYTMWSKRYTIYNTEIGSLSGAVPPLIGWAVVSSDLTHPAILGLFGVMVIWQMPHFYAIAIRKHADYEAARIPMLPVAKGLKRTYYQTNFYLIILILLSFLFGSLSVGIMLVALILSIAWLVMSIYGYHKSQDQVKWATKMFVFSLMHMTILFSTIIIYCVVGVVFKLY</sequence>
<dbReference type="InterPro" id="IPR006369">
    <property type="entry name" value="Protohaem_IX_farnesylTrfase"/>
</dbReference>
<gene>
    <name evidence="9 10" type="primary">ctaB</name>
    <name evidence="10" type="ORF">GCM10007425_10250</name>
</gene>
<evidence type="ECO:0000256" key="4">
    <source>
        <dbReference type="ARBA" id="ARBA00022692"/>
    </source>
</evidence>
<comment type="similarity">
    <text evidence="9">Belongs to the UbiA prenyltransferase family. Protoheme IX farnesyltransferase subfamily.</text>
</comment>
<dbReference type="InterPro" id="IPR030470">
    <property type="entry name" value="UbiA_prenylTrfase_CS"/>
</dbReference>
<evidence type="ECO:0000256" key="6">
    <source>
        <dbReference type="ARBA" id="ARBA00023133"/>
    </source>
</evidence>
<dbReference type="InterPro" id="IPR000537">
    <property type="entry name" value="UbiA_prenyltransferase"/>
</dbReference>
<keyword evidence="2 9" id="KW-1003">Cell membrane</keyword>
<dbReference type="HAMAP" id="MF_00154">
    <property type="entry name" value="CyoE_CtaB"/>
    <property type="match status" value="1"/>
</dbReference>
<name>A0A917G158_9BACI</name>
<evidence type="ECO:0000313" key="10">
    <source>
        <dbReference type="EMBL" id="GGG17795.1"/>
    </source>
</evidence>
<evidence type="ECO:0000256" key="7">
    <source>
        <dbReference type="ARBA" id="ARBA00023136"/>
    </source>
</evidence>
<comment type="subunit">
    <text evidence="9">Interacts with CtaA.</text>
</comment>
<feature type="transmembrane region" description="Helical" evidence="9">
    <location>
        <begin position="108"/>
        <end position="128"/>
    </location>
</feature>
<dbReference type="PANTHER" id="PTHR43448:SF2">
    <property type="entry name" value="PROTOHEME IX FARNESYLTRANSFERASE, MITOCHONDRIAL"/>
    <property type="match status" value="1"/>
</dbReference>
<dbReference type="InterPro" id="IPR044878">
    <property type="entry name" value="UbiA_sf"/>
</dbReference>
<reference evidence="10" key="2">
    <citation type="submission" date="2020-09" db="EMBL/GenBank/DDBJ databases">
        <authorList>
            <person name="Sun Q."/>
            <person name="Zhou Y."/>
        </authorList>
    </citation>
    <scope>NUCLEOTIDE SEQUENCE</scope>
    <source>
        <strain evidence="10">CGMCC 1.15760</strain>
    </source>
</reference>
<evidence type="ECO:0000256" key="1">
    <source>
        <dbReference type="ARBA" id="ARBA00004141"/>
    </source>
</evidence>
<protein>
    <recommendedName>
        <fullName evidence="9">Protoheme IX farnesyltransferase</fullName>
        <ecNumber evidence="9">2.5.1.141</ecNumber>
    </recommendedName>
    <alternativeName>
        <fullName evidence="9">Heme B farnesyltransferase</fullName>
    </alternativeName>
    <alternativeName>
        <fullName evidence="9">Heme O synthase</fullName>
    </alternativeName>
</protein>
<evidence type="ECO:0000256" key="2">
    <source>
        <dbReference type="ARBA" id="ARBA00022475"/>
    </source>
</evidence>
<comment type="subcellular location">
    <subcellularLocation>
        <location evidence="9">Cell membrane</location>
        <topology evidence="9">Multi-pass membrane protein</topology>
    </subcellularLocation>
    <subcellularLocation>
        <location evidence="1">Membrane</location>
        <topology evidence="1">Multi-pass membrane protein</topology>
    </subcellularLocation>
</comment>
<evidence type="ECO:0000256" key="8">
    <source>
        <dbReference type="ARBA" id="ARBA00047690"/>
    </source>
</evidence>
<feature type="transmembrane region" description="Helical" evidence="9">
    <location>
        <begin position="290"/>
        <end position="314"/>
    </location>
</feature>
<dbReference type="PROSITE" id="PS00943">
    <property type="entry name" value="UBIA"/>
    <property type="match status" value="1"/>
</dbReference>
<proteinExistence type="inferred from homology"/>
<keyword evidence="3 9" id="KW-0808">Transferase</keyword>
<organism evidence="10 11">
    <name type="scientific">Lysinibacillus alkalisoli</name>
    <dbReference type="NCBI Taxonomy" id="1911548"/>
    <lineage>
        <taxon>Bacteria</taxon>
        <taxon>Bacillati</taxon>
        <taxon>Bacillota</taxon>
        <taxon>Bacilli</taxon>
        <taxon>Bacillales</taxon>
        <taxon>Bacillaceae</taxon>
        <taxon>Lysinibacillus</taxon>
    </lineage>
</organism>
<dbReference type="RefSeq" id="WP_188613955.1">
    <property type="nucleotide sequence ID" value="NZ_BMJT01000003.1"/>
</dbReference>
<comment type="caution">
    <text evidence="10">The sequence shown here is derived from an EMBL/GenBank/DDBJ whole genome shotgun (WGS) entry which is preliminary data.</text>
</comment>
<evidence type="ECO:0000256" key="9">
    <source>
        <dbReference type="HAMAP-Rule" id="MF_00154"/>
    </source>
</evidence>
<dbReference type="GO" id="GO:0008495">
    <property type="term" value="F:protoheme IX farnesyltransferase activity"/>
    <property type="evidence" value="ECO:0007669"/>
    <property type="project" value="UniProtKB-UniRule"/>
</dbReference>
<dbReference type="PANTHER" id="PTHR43448">
    <property type="entry name" value="PROTOHEME IX FARNESYLTRANSFERASE, MITOCHONDRIAL"/>
    <property type="match status" value="1"/>
</dbReference>
<dbReference type="Pfam" id="PF01040">
    <property type="entry name" value="UbiA"/>
    <property type="match status" value="1"/>
</dbReference>